<dbReference type="STRING" id="147828.A0A4S2M9L2"/>
<sequence length="170" mass="19756">MYRLTPNPSTPEGKSPAETPLYRTPRSTFDLLKPPKEEAASSNHKLESYYNRKHGAKWRHFDIGQSVLVKDYHGNRVSWRQGKITRRVGNVVYDVHVGSETWVRHANQLKEAYSQPTQRLNALPLNILIEHLDMNRGRTTDTQVAELLPEVPVYQQSRRTTRRRMPVTKI</sequence>
<reference evidence="2 3" key="1">
    <citation type="journal article" date="2019" name="BMC Genomics">
        <title>New insights from Opisthorchis felineus genome: update on genomics of the epidemiologically important liver flukes.</title>
        <authorList>
            <person name="Ershov N.I."/>
            <person name="Mordvinov V.A."/>
            <person name="Prokhortchouk E.B."/>
            <person name="Pakharukova M.Y."/>
            <person name="Gunbin K.V."/>
            <person name="Ustyantsev K."/>
            <person name="Genaev M.A."/>
            <person name="Blinov A.G."/>
            <person name="Mazur A."/>
            <person name="Boulygina E."/>
            <person name="Tsygankova S."/>
            <person name="Khrameeva E."/>
            <person name="Chekanov N."/>
            <person name="Fan G."/>
            <person name="Xiao A."/>
            <person name="Zhang H."/>
            <person name="Xu X."/>
            <person name="Yang H."/>
            <person name="Solovyev V."/>
            <person name="Lee S.M."/>
            <person name="Liu X."/>
            <person name="Afonnikov D.A."/>
            <person name="Skryabin K.G."/>
        </authorList>
    </citation>
    <scope>NUCLEOTIDE SEQUENCE [LARGE SCALE GENOMIC DNA]</scope>
    <source>
        <strain evidence="2">AK-0245</strain>
        <tissue evidence="2">Whole organism</tissue>
    </source>
</reference>
<feature type="region of interest" description="Disordered" evidence="1">
    <location>
        <begin position="1"/>
        <end position="43"/>
    </location>
</feature>
<dbReference type="Proteomes" id="UP000308267">
    <property type="component" value="Unassembled WGS sequence"/>
</dbReference>
<evidence type="ECO:0000313" key="2">
    <source>
        <dbReference type="EMBL" id="TGZ73183.1"/>
    </source>
</evidence>
<dbReference type="OrthoDB" id="6246848at2759"/>
<keyword evidence="3" id="KW-1185">Reference proteome</keyword>
<organism evidence="2 3">
    <name type="scientific">Opisthorchis felineus</name>
    <dbReference type="NCBI Taxonomy" id="147828"/>
    <lineage>
        <taxon>Eukaryota</taxon>
        <taxon>Metazoa</taxon>
        <taxon>Spiralia</taxon>
        <taxon>Lophotrochozoa</taxon>
        <taxon>Platyhelminthes</taxon>
        <taxon>Trematoda</taxon>
        <taxon>Digenea</taxon>
        <taxon>Opisthorchiida</taxon>
        <taxon>Opisthorchiata</taxon>
        <taxon>Opisthorchiidae</taxon>
        <taxon>Opisthorchis</taxon>
    </lineage>
</organism>
<evidence type="ECO:0000313" key="3">
    <source>
        <dbReference type="Proteomes" id="UP000308267"/>
    </source>
</evidence>
<dbReference type="PANTHER" id="PTHR37984:SF5">
    <property type="entry name" value="PROTEIN NYNRIN-LIKE"/>
    <property type="match status" value="1"/>
</dbReference>
<proteinExistence type="predicted"/>
<evidence type="ECO:0000256" key="1">
    <source>
        <dbReference type="SAM" id="MobiDB-lite"/>
    </source>
</evidence>
<gene>
    <name evidence="2" type="ORF">CRM22_001661</name>
</gene>
<comment type="caution">
    <text evidence="2">The sequence shown here is derived from an EMBL/GenBank/DDBJ whole genome shotgun (WGS) entry which is preliminary data.</text>
</comment>
<feature type="compositionally biased region" description="Polar residues" evidence="1">
    <location>
        <begin position="1"/>
        <end position="12"/>
    </location>
</feature>
<protein>
    <submittedName>
        <fullName evidence="2">Uncharacterized protein</fullName>
    </submittedName>
</protein>
<dbReference type="PANTHER" id="PTHR37984">
    <property type="entry name" value="PROTEIN CBG26694"/>
    <property type="match status" value="1"/>
</dbReference>
<dbReference type="EMBL" id="SJOL01002962">
    <property type="protein sequence ID" value="TGZ73183.1"/>
    <property type="molecule type" value="Genomic_DNA"/>
</dbReference>
<dbReference type="AlphaFoldDB" id="A0A4S2M9L2"/>
<feature type="compositionally biased region" description="Basic and acidic residues" evidence="1">
    <location>
        <begin position="33"/>
        <end position="43"/>
    </location>
</feature>
<dbReference type="InterPro" id="IPR050951">
    <property type="entry name" value="Retrovirus_Pol_polyprotein"/>
</dbReference>
<accession>A0A4S2M9L2</accession>
<name>A0A4S2M9L2_OPIFE</name>